<evidence type="ECO:0000313" key="3">
    <source>
        <dbReference type="RefSeq" id="XP_013786120.2"/>
    </source>
</evidence>
<feature type="region of interest" description="Disordered" evidence="1">
    <location>
        <begin position="52"/>
        <end position="145"/>
    </location>
</feature>
<organism evidence="2 3">
    <name type="scientific">Limulus polyphemus</name>
    <name type="common">Atlantic horseshoe crab</name>
    <dbReference type="NCBI Taxonomy" id="6850"/>
    <lineage>
        <taxon>Eukaryota</taxon>
        <taxon>Metazoa</taxon>
        <taxon>Ecdysozoa</taxon>
        <taxon>Arthropoda</taxon>
        <taxon>Chelicerata</taxon>
        <taxon>Merostomata</taxon>
        <taxon>Xiphosura</taxon>
        <taxon>Limulidae</taxon>
        <taxon>Limulus</taxon>
    </lineage>
</organism>
<sequence length="145" mass="17058">MIQEKQREMMKQIITSQCAVPEVEHLFKPITYDLEKHTVTISTLEDGDLVGYRDQQLGTNKSDDEISEIEESQESRPGNDQDPVRTSDVKKHLRRNNAAAVKKSNVFKQKNKQQKIKDRKQARKKKHLQQKQHRKKKKRGIVKRK</sequence>
<feature type="compositionally biased region" description="Basic residues" evidence="1">
    <location>
        <begin position="109"/>
        <end position="145"/>
    </location>
</feature>
<feature type="compositionally biased region" description="Basic and acidic residues" evidence="1">
    <location>
        <begin position="73"/>
        <end position="90"/>
    </location>
</feature>
<accession>A0ABM1BPF4</accession>
<evidence type="ECO:0000256" key="1">
    <source>
        <dbReference type="SAM" id="MobiDB-lite"/>
    </source>
</evidence>
<dbReference type="GeneID" id="106470137"/>
<gene>
    <name evidence="3" type="primary">LOC106470137</name>
</gene>
<name>A0ABM1BPF4_LIMPO</name>
<reference evidence="3" key="1">
    <citation type="submission" date="2025-08" db="UniProtKB">
        <authorList>
            <consortium name="RefSeq"/>
        </authorList>
    </citation>
    <scope>IDENTIFICATION</scope>
    <source>
        <tissue evidence="3">Muscle</tissue>
    </source>
</reference>
<dbReference type="RefSeq" id="XP_013786120.2">
    <property type="nucleotide sequence ID" value="XM_013930666.2"/>
</dbReference>
<keyword evidence="2" id="KW-1185">Reference proteome</keyword>
<dbReference type="Proteomes" id="UP000694941">
    <property type="component" value="Unplaced"/>
</dbReference>
<proteinExistence type="predicted"/>
<protein>
    <submittedName>
        <fullName evidence="3">Uncharacterized protein LOC106470137</fullName>
    </submittedName>
</protein>
<evidence type="ECO:0000313" key="2">
    <source>
        <dbReference type="Proteomes" id="UP000694941"/>
    </source>
</evidence>